<evidence type="ECO:0000313" key="2">
    <source>
        <dbReference type="Proteomes" id="UP000828941"/>
    </source>
</evidence>
<proteinExistence type="predicted"/>
<comment type="caution">
    <text evidence="1">The sequence shown here is derived from an EMBL/GenBank/DDBJ whole genome shotgun (WGS) entry which is preliminary data.</text>
</comment>
<sequence length="144" mass="16300">MKFKALLTENGVNMLEKRFLPALDKLFKMSQFLSFELRNALDMTQDLPQTLVQVPDLNQLQNFVDRMRHVGDALNVSTSKLGHSRATSRGDSQSVQVSVEHFAKSLQCHLTKPDCAFYGIAPQGYFSFSFLVLVVQINQLVCFL</sequence>
<name>A0ACB9Q3S5_BAUVA</name>
<dbReference type="EMBL" id="CM039427">
    <property type="protein sequence ID" value="KAI4355769.1"/>
    <property type="molecule type" value="Genomic_DNA"/>
</dbReference>
<accession>A0ACB9Q3S5</accession>
<evidence type="ECO:0000313" key="1">
    <source>
        <dbReference type="EMBL" id="KAI4355769.1"/>
    </source>
</evidence>
<gene>
    <name evidence="1" type="ORF">L6164_004509</name>
</gene>
<keyword evidence="2" id="KW-1185">Reference proteome</keyword>
<dbReference type="Proteomes" id="UP000828941">
    <property type="component" value="Chromosome 2"/>
</dbReference>
<organism evidence="1 2">
    <name type="scientific">Bauhinia variegata</name>
    <name type="common">Purple orchid tree</name>
    <name type="synonym">Phanera variegata</name>
    <dbReference type="NCBI Taxonomy" id="167791"/>
    <lineage>
        <taxon>Eukaryota</taxon>
        <taxon>Viridiplantae</taxon>
        <taxon>Streptophyta</taxon>
        <taxon>Embryophyta</taxon>
        <taxon>Tracheophyta</taxon>
        <taxon>Spermatophyta</taxon>
        <taxon>Magnoliopsida</taxon>
        <taxon>eudicotyledons</taxon>
        <taxon>Gunneridae</taxon>
        <taxon>Pentapetalae</taxon>
        <taxon>rosids</taxon>
        <taxon>fabids</taxon>
        <taxon>Fabales</taxon>
        <taxon>Fabaceae</taxon>
        <taxon>Cercidoideae</taxon>
        <taxon>Cercideae</taxon>
        <taxon>Bauhiniinae</taxon>
        <taxon>Bauhinia</taxon>
    </lineage>
</organism>
<reference evidence="1 2" key="1">
    <citation type="journal article" date="2022" name="DNA Res.">
        <title>Chromosomal-level genome assembly of the orchid tree Bauhinia variegata (Leguminosae; Cercidoideae) supports the allotetraploid origin hypothesis of Bauhinia.</title>
        <authorList>
            <person name="Zhong Y."/>
            <person name="Chen Y."/>
            <person name="Zheng D."/>
            <person name="Pang J."/>
            <person name="Liu Y."/>
            <person name="Luo S."/>
            <person name="Meng S."/>
            <person name="Qian L."/>
            <person name="Wei D."/>
            <person name="Dai S."/>
            <person name="Zhou R."/>
        </authorList>
    </citation>
    <scope>NUCLEOTIDE SEQUENCE [LARGE SCALE GENOMIC DNA]</scope>
    <source>
        <strain evidence="1">BV-YZ2020</strain>
    </source>
</reference>
<protein>
    <submittedName>
        <fullName evidence="1">Uncharacterized protein</fullName>
    </submittedName>
</protein>